<dbReference type="GO" id="GO:0016887">
    <property type="term" value="F:ATP hydrolysis activity"/>
    <property type="evidence" value="ECO:0007669"/>
    <property type="project" value="InterPro"/>
</dbReference>
<evidence type="ECO:0000259" key="12">
    <source>
        <dbReference type="PROSITE" id="PS50929"/>
    </source>
</evidence>
<dbReference type="PROSITE" id="PS00211">
    <property type="entry name" value="ABC_TRANSPORTER_1"/>
    <property type="match status" value="1"/>
</dbReference>
<dbReference type="SMART" id="SM00382">
    <property type="entry name" value="AAA"/>
    <property type="match status" value="1"/>
</dbReference>
<evidence type="ECO:0000256" key="1">
    <source>
        <dbReference type="ARBA" id="ARBA00004429"/>
    </source>
</evidence>
<dbReference type="InterPro" id="IPR017871">
    <property type="entry name" value="ABC_transporter-like_CS"/>
</dbReference>
<name>A0AB94IDL6_9GAMM</name>
<feature type="domain" description="ABC transmembrane type-1" evidence="12">
    <location>
        <begin position="40"/>
        <end position="330"/>
    </location>
</feature>
<evidence type="ECO:0000313" key="13">
    <source>
        <dbReference type="EMBL" id="TEA27558.1"/>
    </source>
</evidence>
<evidence type="ECO:0000313" key="14">
    <source>
        <dbReference type="Proteomes" id="UP000506160"/>
    </source>
</evidence>
<evidence type="ECO:0000256" key="8">
    <source>
        <dbReference type="ARBA" id="ARBA00022989"/>
    </source>
</evidence>
<dbReference type="AlphaFoldDB" id="A0AB94IDL6"/>
<dbReference type="NCBIfam" id="NF008379">
    <property type="entry name" value="PRK11174.1"/>
    <property type="match status" value="1"/>
</dbReference>
<gene>
    <name evidence="13" type="primary">cydD</name>
    <name evidence="13" type="ORF">O970_03320</name>
</gene>
<dbReference type="InterPro" id="IPR003439">
    <property type="entry name" value="ABC_transporter-like_ATP-bd"/>
</dbReference>
<evidence type="ECO:0000256" key="9">
    <source>
        <dbReference type="ARBA" id="ARBA00023136"/>
    </source>
</evidence>
<dbReference type="Proteomes" id="UP000506160">
    <property type="component" value="Unassembled WGS sequence"/>
</dbReference>
<dbReference type="EMBL" id="AWGA01000033">
    <property type="protein sequence ID" value="TEA27558.1"/>
    <property type="molecule type" value="Genomic_DNA"/>
</dbReference>
<evidence type="ECO:0000256" key="10">
    <source>
        <dbReference type="SAM" id="Phobius"/>
    </source>
</evidence>
<evidence type="ECO:0000259" key="11">
    <source>
        <dbReference type="PROSITE" id="PS50893"/>
    </source>
</evidence>
<keyword evidence="4" id="KW-0997">Cell inner membrane</keyword>
<dbReference type="PANTHER" id="PTHR24221:SF261">
    <property type="entry name" value="GLUTATHIONE_L-CYSTEINE TRANSPORT SYSTEM ATP-BINDING_PERMEASE PROTEIN CYDD"/>
    <property type="match status" value="1"/>
</dbReference>
<keyword evidence="6" id="KW-0547">Nucleotide-binding</keyword>
<dbReference type="GO" id="GO:0005886">
    <property type="term" value="C:plasma membrane"/>
    <property type="evidence" value="ECO:0007669"/>
    <property type="project" value="UniProtKB-SubCell"/>
</dbReference>
<reference evidence="13 14" key="1">
    <citation type="journal article" date="2014" name="Appl. Environ. Microbiol.">
        <title>Genomic features of a bumble bee symbiont reflect its host environment.</title>
        <authorList>
            <person name="Martinson V.G."/>
            <person name="Magoc T."/>
            <person name="Koch H."/>
            <person name="Salzberg S.L."/>
            <person name="Moran N.A."/>
        </authorList>
    </citation>
    <scope>NUCLEOTIDE SEQUENCE [LARGE SCALE GENOMIC DNA]</scope>
    <source>
        <strain evidence="13 14">Bimp</strain>
    </source>
</reference>
<dbReference type="SUPFAM" id="SSF90123">
    <property type="entry name" value="ABC transporter transmembrane region"/>
    <property type="match status" value="1"/>
</dbReference>
<dbReference type="InterPro" id="IPR003593">
    <property type="entry name" value="AAA+_ATPase"/>
</dbReference>
<dbReference type="InterPro" id="IPR011527">
    <property type="entry name" value="ABC1_TM_dom"/>
</dbReference>
<dbReference type="CDD" id="cd03228">
    <property type="entry name" value="ABCC_MRP_Like"/>
    <property type="match status" value="1"/>
</dbReference>
<dbReference type="InterPro" id="IPR014216">
    <property type="entry name" value="ABC_transptr_CydD"/>
</dbReference>
<feature type="transmembrane region" description="Helical" evidence="10">
    <location>
        <begin position="74"/>
        <end position="92"/>
    </location>
</feature>
<dbReference type="GO" id="GO:0042883">
    <property type="term" value="P:cysteine transport"/>
    <property type="evidence" value="ECO:0007669"/>
    <property type="project" value="InterPro"/>
</dbReference>
<dbReference type="InterPro" id="IPR036640">
    <property type="entry name" value="ABC1_TM_sf"/>
</dbReference>
<dbReference type="Gene3D" id="3.40.50.300">
    <property type="entry name" value="P-loop containing nucleotide triphosphate hydrolases"/>
    <property type="match status" value="1"/>
</dbReference>
<keyword evidence="7" id="KW-0067">ATP-binding</keyword>
<keyword evidence="2" id="KW-0813">Transport</keyword>
<dbReference type="Pfam" id="PF00005">
    <property type="entry name" value="ABC_tran"/>
    <property type="match status" value="1"/>
</dbReference>
<comment type="subcellular location">
    <subcellularLocation>
        <location evidence="1">Cell inner membrane</location>
        <topology evidence="1">Multi-pass membrane protein</topology>
    </subcellularLocation>
</comment>
<keyword evidence="3" id="KW-1003">Cell membrane</keyword>
<feature type="transmembrane region" description="Helical" evidence="10">
    <location>
        <begin position="42"/>
        <end position="68"/>
    </location>
</feature>
<feature type="transmembrane region" description="Helical" evidence="10">
    <location>
        <begin position="160"/>
        <end position="179"/>
    </location>
</feature>
<protein>
    <submittedName>
        <fullName evidence="13">Cysteine/glutathione ABC transporter permease/ATP-binding protein CydD</fullName>
    </submittedName>
</protein>
<evidence type="ECO:0000256" key="3">
    <source>
        <dbReference type="ARBA" id="ARBA00022475"/>
    </source>
</evidence>
<dbReference type="CDD" id="cd18584">
    <property type="entry name" value="ABC_6TM_AarD_CydD"/>
    <property type="match status" value="1"/>
</dbReference>
<dbReference type="Pfam" id="PF00664">
    <property type="entry name" value="ABC_membrane"/>
    <property type="match status" value="1"/>
</dbReference>
<dbReference type="InterPro" id="IPR027417">
    <property type="entry name" value="P-loop_NTPase"/>
</dbReference>
<keyword evidence="9 10" id="KW-0472">Membrane</keyword>
<dbReference type="InterPro" id="IPR039421">
    <property type="entry name" value="Type_1_exporter"/>
</dbReference>
<keyword evidence="14" id="KW-1185">Reference proteome</keyword>
<evidence type="ECO:0000256" key="2">
    <source>
        <dbReference type="ARBA" id="ARBA00022448"/>
    </source>
</evidence>
<dbReference type="SUPFAM" id="SSF52540">
    <property type="entry name" value="P-loop containing nucleoside triphosphate hydrolases"/>
    <property type="match status" value="1"/>
</dbReference>
<evidence type="ECO:0000256" key="7">
    <source>
        <dbReference type="ARBA" id="ARBA00022840"/>
    </source>
</evidence>
<dbReference type="PROSITE" id="PS50929">
    <property type="entry name" value="ABC_TM1F"/>
    <property type="match status" value="1"/>
</dbReference>
<evidence type="ECO:0000256" key="6">
    <source>
        <dbReference type="ARBA" id="ARBA00022741"/>
    </source>
</evidence>
<keyword evidence="5 10" id="KW-0812">Transmembrane</keyword>
<evidence type="ECO:0000256" key="5">
    <source>
        <dbReference type="ARBA" id="ARBA00022692"/>
    </source>
</evidence>
<proteinExistence type="predicted"/>
<organism evidence="13 14">
    <name type="scientific">Candidatus Schmidhempelia bombi str. Bimp</name>
    <dbReference type="NCBI Taxonomy" id="1387197"/>
    <lineage>
        <taxon>Bacteria</taxon>
        <taxon>Pseudomonadati</taxon>
        <taxon>Pseudomonadota</taxon>
        <taxon>Gammaproteobacteria</taxon>
        <taxon>Orbales</taxon>
        <taxon>Orbaceae</taxon>
        <taxon>Candidatus Schmidhempelia</taxon>
    </lineage>
</organism>
<dbReference type="PANTHER" id="PTHR24221">
    <property type="entry name" value="ATP-BINDING CASSETTE SUB-FAMILY B"/>
    <property type="match status" value="1"/>
</dbReference>
<keyword evidence="8 10" id="KW-1133">Transmembrane helix</keyword>
<feature type="transmembrane region" description="Helical" evidence="10">
    <location>
        <begin position="295"/>
        <end position="315"/>
    </location>
</feature>
<dbReference type="FunFam" id="1.20.1560.10:FF:000039">
    <property type="entry name" value="Cysteine/glutathione ABC transporter permease/ATP-binding protein CydD"/>
    <property type="match status" value="1"/>
</dbReference>
<evidence type="ECO:0000256" key="4">
    <source>
        <dbReference type="ARBA" id="ARBA00022519"/>
    </source>
</evidence>
<dbReference type="Gene3D" id="1.20.1560.10">
    <property type="entry name" value="ABC transporter type 1, transmembrane domain"/>
    <property type="match status" value="1"/>
</dbReference>
<sequence length="582" mass="64900">MPIFILKDYDLIMSLDKLQQKKLFKWLKDQAGCHKTGLPLSVLAGLLSGLLIIIQAWILATLLHALIIESPPKTTVISLIIAFIVIVLLRALNNYWREKINFSVGLHLRRHIRQQVLNRLEALGPAYLSQTTAGNWSTLLVEQIEDLQDFYARYLPQMKLAMMIPVMILIAVLPINWVAALILLITAPLIPIFMVLVGMGAADVNRRHFIALGRLSGHFLDRLKSIETIKLFNQSAQQTRLIQQASEDFRQRTMEVLRMAFMSSAVLEFFASVSIAIVAVYFGFSYLGELNFGDYGMGISLFAGFFALILAPEFFQPLRDLGSFYHAKAQAIAAADSIYQFLYEDQLVITNNPQKQLPLPLKQIVAKDLEILTNDGKQLLGPISFTLQANKHIGLIGKSGIGKTTLINALLGFLPYRGSLTINGIELNSLDLAQWRKQISWVGQNPYLPATTIRTNIVLANPHCDDQTLTNMTNVTHLDEFITQLPEGLDTPIGDDATRLSLGQAQRIAVARALIKPSQLLILDEPTASLDKASAVIVNQALASAAQTRTVITITHHHDDLSHYDEIWQLSEDQLIVRSTLL</sequence>
<dbReference type="GO" id="GO:0034040">
    <property type="term" value="F:ATPase-coupled lipid transmembrane transporter activity"/>
    <property type="evidence" value="ECO:0007669"/>
    <property type="project" value="TreeGrafter"/>
</dbReference>
<dbReference type="GO" id="GO:0005524">
    <property type="term" value="F:ATP binding"/>
    <property type="evidence" value="ECO:0007669"/>
    <property type="project" value="UniProtKB-KW"/>
</dbReference>
<comment type="caution">
    <text evidence="13">The sequence shown here is derived from an EMBL/GenBank/DDBJ whole genome shotgun (WGS) entry which is preliminary data.</text>
</comment>
<dbReference type="PROSITE" id="PS50893">
    <property type="entry name" value="ABC_TRANSPORTER_2"/>
    <property type="match status" value="1"/>
</dbReference>
<feature type="domain" description="ABC transporter" evidence="11">
    <location>
        <begin position="364"/>
        <end position="582"/>
    </location>
</feature>
<accession>A0AB94IDL6</accession>
<dbReference type="NCBIfam" id="TIGR02857">
    <property type="entry name" value="CydD"/>
    <property type="match status" value="1"/>
</dbReference>
<feature type="transmembrane region" description="Helical" evidence="10">
    <location>
        <begin position="260"/>
        <end position="283"/>
    </location>
</feature>
<dbReference type="GO" id="GO:0140359">
    <property type="term" value="F:ABC-type transporter activity"/>
    <property type="evidence" value="ECO:0007669"/>
    <property type="project" value="InterPro"/>
</dbReference>